<sequence length="33" mass="3888">MARTLRSKPNLKMKRTLHVSERYPVLTVKKASF</sequence>
<gene>
    <name evidence="1" type="ORF">FX987_01063</name>
</gene>
<keyword evidence="2" id="KW-1185">Reference proteome</keyword>
<name>A0AAP9NJH8_9GAMM</name>
<dbReference type="EMBL" id="CP054580">
    <property type="protein sequence ID" value="QKS23309.1"/>
    <property type="molecule type" value="Genomic_DNA"/>
</dbReference>
<evidence type="ECO:0000313" key="1">
    <source>
        <dbReference type="EMBL" id="QKS23309.1"/>
    </source>
</evidence>
<proteinExistence type="predicted"/>
<accession>A0AAP9NJH8</accession>
<evidence type="ECO:0000313" key="2">
    <source>
        <dbReference type="Proteomes" id="UP000509761"/>
    </source>
</evidence>
<reference evidence="1 2" key="1">
    <citation type="submission" date="2019-12" db="EMBL/GenBank/DDBJ databases">
        <title>Genome sequencing and assembly of endphytes of Porphyra tenera.</title>
        <authorList>
            <person name="Park J.M."/>
            <person name="Shin R."/>
            <person name="Jo S.H."/>
        </authorList>
    </citation>
    <scope>NUCLEOTIDE SEQUENCE [LARGE SCALE GENOMIC DNA]</scope>
    <source>
        <strain evidence="1 2">GPM3</strain>
    </source>
</reference>
<dbReference type="Proteomes" id="UP000509761">
    <property type="component" value="Chromosome"/>
</dbReference>
<protein>
    <submittedName>
        <fullName evidence="1">Uncharacterized protein</fullName>
    </submittedName>
</protein>
<dbReference type="AlphaFoldDB" id="A0AAP9NJH8"/>
<organism evidence="1 2">
    <name type="scientific">Vreelandella titanicae</name>
    <dbReference type="NCBI Taxonomy" id="664683"/>
    <lineage>
        <taxon>Bacteria</taxon>
        <taxon>Pseudomonadati</taxon>
        <taxon>Pseudomonadota</taxon>
        <taxon>Gammaproteobacteria</taxon>
        <taxon>Oceanospirillales</taxon>
        <taxon>Halomonadaceae</taxon>
        <taxon>Vreelandella</taxon>
    </lineage>
</organism>